<protein>
    <submittedName>
        <fullName evidence="1">Uncharacterized protein</fullName>
    </submittedName>
</protein>
<proteinExistence type="predicted"/>
<dbReference type="AlphaFoldDB" id="A0A9N7UWD7"/>
<sequence length="67" mass="7105">MNLKPSGELGCGLPESLRSRGAGSRAINASLVECEGGATAAHHIRYALKIPSEEVDDVSCRKQRPDV</sequence>
<dbReference type="Proteomes" id="UP001153269">
    <property type="component" value="Unassembled WGS sequence"/>
</dbReference>
<dbReference type="EMBL" id="CADEAL010002485">
    <property type="protein sequence ID" value="CAB1440672.1"/>
    <property type="molecule type" value="Genomic_DNA"/>
</dbReference>
<evidence type="ECO:0000313" key="2">
    <source>
        <dbReference type="Proteomes" id="UP001153269"/>
    </source>
</evidence>
<keyword evidence="2" id="KW-1185">Reference proteome</keyword>
<name>A0A9N7UWD7_PLEPL</name>
<organism evidence="1 2">
    <name type="scientific">Pleuronectes platessa</name>
    <name type="common">European plaice</name>
    <dbReference type="NCBI Taxonomy" id="8262"/>
    <lineage>
        <taxon>Eukaryota</taxon>
        <taxon>Metazoa</taxon>
        <taxon>Chordata</taxon>
        <taxon>Craniata</taxon>
        <taxon>Vertebrata</taxon>
        <taxon>Euteleostomi</taxon>
        <taxon>Actinopterygii</taxon>
        <taxon>Neopterygii</taxon>
        <taxon>Teleostei</taxon>
        <taxon>Neoteleostei</taxon>
        <taxon>Acanthomorphata</taxon>
        <taxon>Carangaria</taxon>
        <taxon>Pleuronectiformes</taxon>
        <taxon>Pleuronectoidei</taxon>
        <taxon>Pleuronectidae</taxon>
        <taxon>Pleuronectes</taxon>
    </lineage>
</organism>
<evidence type="ECO:0000313" key="1">
    <source>
        <dbReference type="EMBL" id="CAB1440672.1"/>
    </source>
</evidence>
<gene>
    <name evidence="1" type="ORF">PLEPLA_LOCUS28438</name>
</gene>
<accession>A0A9N7UWD7</accession>
<comment type="caution">
    <text evidence="1">The sequence shown here is derived from an EMBL/GenBank/DDBJ whole genome shotgun (WGS) entry which is preliminary data.</text>
</comment>
<reference evidence="1" key="1">
    <citation type="submission" date="2020-03" db="EMBL/GenBank/DDBJ databases">
        <authorList>
            <person name="Weist P."/>
        </authorList>
    </citation>
    <scope>NUCLEOTIDE SEQUENCE</scope>
</reference>